<keyword evidence="3" id="KW-1185">Reference proteome</keyword>
<protein>
    <submittedName>
        <fullName evidence="2">Uncharacterized protein</fullName>
    </submittedName>
</protein>
<name>A0ABR3ERX9_9AGAR</name>
<comment type="caution">
    <text evidence="2">The sequence shown here is derived from an EMBL/GenBank/DDBJ whole genome shotgun (WGS) entry which is preliminary data.</text>
</comment>
<evidence type="ECO:0000313" key="3">
    <source>
        <dbReference type="Proteomes" id="UP001465976"/>
    </source>
</evidence>
<feature type="region of interest" description="Disordered" evidence="1">
    <location>
        <begin position="24"/>
        <end position="55"/>
    </location>
</feature>
<evidence type="ECO:0000256" key="1">
    <source>
        <dbReference type="SAM" id="MobiDB-lite"/>
    </source>
</evidence>
<dbReference type="EMBL" id="JBAHYK010002172">
    <property type="protein sequence ID" value="KAL0565666.1"/>
    <property type="molecule type" value="Genomic_DNA"/>
</dbReference>
<sequence>MGGLCPYQESQYVHSDHEPCTYCEENENSFDSQDSQAYEPSQDTEAEARELKRKSRYADAGLPDVKRECLEESQVPPRCSGIKAIEITRGLLESGVFDEGRTQEDFFDFIESQAPMDACAEEDRGVDAQKTTEILPPMHNDAAKEMQAETSGNLWAGGSEETVQGAVGFLQAEYTRLYDKLAQKETKIADISHRGNLMWEALQVFQREMKAKSSALESSEQRAEAAVQQAQWWREKHDALLNNFEERLEGEKSGFRAVFALLAQLAEKEPADVVEQLRKIAAL</sequence>
<proteinExistence type="predicted"/>
<evidence type="ECO:0000313" key="2">
    <source>
        <dbReference type="EMBL" id="KAL0565666.1"/>
    </source>
</evidence>
<gene>
    <name evidence="2" type="ORF">V5O48_016355</name>
</gene>
<dbReference type="Proteomes" id="UP001465976">
    <property type="component" value="Unassembled WGS sequence"/>
</dbReference>
<reference evidence="2 3" key="1">
    <citation type="submission" date="2024-02" db="EMBL/GenBank/DDBJ databases">
        <title>A draft genome for the cacao thread blight pathogen Marasmius crinis-equi.</title>
        <authorList>
            <person name="Cohen S.P."/>
            <person name="Baruah I.K."/>
            <person name="Amoako-Attah I."/>
            <person name="Bukari Y."/>
            <person name="Meinhardt L.W."/>
            <person name="Bailey B.A."/>
        </authorList>
    </citation>
    <scope>NUCLEOTIDE SEQUENCE [LARGE SCALE GENOMIC DNA]</scope>
    <source>
        <strain evidence="2 3">GH-76</strain>
    </source>
</reference>
<accession>A0ABR3ERX9</accession>
<feature type="compositionally biased region" description="Polar residues" evidence="1">
    <location>
        <begin position="29"/>
        <end position="43"/>
    </location>
</feature>
<organism evidence="2 3">
    <name type="scientific">Marasmius crinis-equi</name>
    <dbReference type="NCBI Taxonomy" id="585013"/>
    <lineage>
        <taxon>Eukaryota</taxon>
        <taxon>Fungi</taxon>
        <taxon>Dikarya</taxon>
        <taxon>Basidiomycota</taxon>
        <taxon>Agaricomycotina</taxon>
        <taxon>Agaricomycetes</taxon>
        <taxon>Agaricomycetidae</taxon>
        <taxon>Agaricales</taxon>
        <taxon>Marasmiineae</taxon>
        <taxon>Marasmiaceae</taxon>
        <taxon>Marasmius</taxon>
    </lineage>
</organism>